<dbReference type="Proteomes" id="UP000681794">
    <property type="component" value="Chromosome"/>
</dbReference>
<keyword evidence="2" id="KW-1185">Reference proteome</keyword>
<gene>
    <name evidence="1" type="ORF">KM842_04095</name>
</gene>
<accession>A0ACD1E8Q4</accession>
<organism evidence="1 2">
    <name type="scientific">Curtobacterium aetherium</name>
    <dbReference type="NCBI Taxonomy" id="2841594"/>
    <lineage>
        <taxon>Bacteria</taxon>
        <taxon>Bacillati</taxon>
        <taxon>Actinomycetota</taxon>
        <taxon>Actinomycetes</taxon>
        <taxon>Micrococcales</taxon>
        <taxon>Microbacteriaceae</taxon>
        <taxon>Curtobacterium</taxon>
    </lineage>
</organism>
<dbReference type="EMBL" id="CP076544">
    <property type="protein sequence ID" value="QWS35072.1"/>
    <property type="molecule type" value="Genomic_DNA"/>
</dbReference>
<sequence length="198" mass="20701">MTDRSRRSDAVRNQANLLDAAARVFVRAGVDAPVRAVAAEAGVGVGTVYRHFPTRADLVLAVYRHQVEACAEAGPRLLADTPTPEGALRAWIGLFVDFLVTKHGLPVAMHGDAAGTDALHRYFVDRLVPVCTELLSAARAAVAGAGGRDDGAGRADLSGYELLRGVGNLCIGTAADPDFDVDRAVQVYVSGALVGAPR</sequence>
<evidence type="ECO:0000313" key="2">
    <source>
        <dbReference type="Proteomes" id="UP000681794"/>
    </source>
</evidence>
<evidence type="ECO:0000313" key="1">
    <source>
        <dbReference type="EMBL" id="QWS35072.1"/>
    </source>
</evidence>
<name>A0ACD1E8Q4_9MICO</name>
<proteinExistence type="predicted"/>
<reference evidence="1" key="1">
    <citation type="submission" date="2021-06" db="EMBL/GenBank/DDBJ databases">
        <authorList>
            <person name="Ellington A.J."/>
            <person name="Bryan N.C."/>
            <person name="Christner B.C."/>
            <person name="Reisch C.R."/>
        </authorList>
    </citation>
    <scope>NUCLEOTIDE SEQUENCE</scope>
    <source>
        <strain evidence="1">L6-1</strain>
    </source>
</reference>
<protein>
    <submittedName>
        <fullName evidence="1">TetR/AcrR family transcriptional regulator</fullName>
    </submittedName>
</protein>